<dbReference type="PROSITE" id="PS51844">
    <property type="entry name" value="SH3_LIKE"/>
    <property type="match status" value="6"/>
</dbReference>
<evidence type="ECO:0000256" key="13">
    <source>
        <dbReference type="ARBA" id="ARBA00023203"/>
    </source>
</evidence>
<sequence length="7618" mass="876075">EYSRQVEEKDALISQLSRGKQGFTQQIEELKRHLEEEIKSRGISREVFMLPNPMSPQAKNALAHALQSARHDCDLLREQYEEEQEAKAELQRAMSKANSEVAQWRTKYETDAIQRTEELEEAKSATMATPDADMAAFGEAAPYLRKSEKERIEAQNKPFDAKTCVFVVHAKESYVKGKIESKDAGKVTVKTEAGETLTVKEDQIFSMNPPKYDKIEDMAMMTHLHEPAVLYNLKERYAAWMIYTYSGLFCVTVNPYKWLPVYNPEVVLAYRGKKRQEAPPHIFSISDNAYQFMLTDRENQSILITGESGAGKTVNTKRVIQYFATIAASGDKKKEEEKSSGKMQVMADKAAYLTGLNSAEFLKALCYPRVKVGNEYVTKGQNVTQVNNAVGALAKAVFEKMFLWMVVRINQQLDTKQPRQYFIGVLDIAGFEIFDFNSFEQLCINFTNEKLQQFFNHHMFVLEQEEYKKEGIEWEFIDFGMDLAACIELIEKATDTSFKNKLYDQHLGKSSNFQKPKPSKGKAEAHFSLVHYAGTVDYNISGWLEKNKDPLNETVIGLYQKSSVKTLALLFANYGGADADAGGGGKKGGKKKGSSFQTVSALFRENLNKLMTNLRSTHPHFVRCIIPNETKTPGAMEHELVLHQLRCNGVLEGIRICRKGFPSRVLYADFKQRYRVLNASAIPEGQFMDNKKASEKLLGSIDVDHTQYKFGHTKVFFKAGLLGLLEEMRDDKLAEIITRTQARCRGFLMRVEYRRMVERRESIFCIQYNVRAFMNVKHWPWMKLFFKIKPLLKSAESEKEMANMKEEFEKTKEELANLADAEERCDQLIKTKIQLEAKIKEVTERAEEEEEINAELTAKKRKLEDECSELKKDIDDLELTLAKVEKEKHATENKEELSNVNLSKFRKIQHELEEAEERADIAESQMAVFGEAAPYLRKSEKERIAAQNKPFDAKTSVFVVHAKESFVKGTITSRESGKVTVKTEAGEGKFIRIHFGATGKLASADIETYLLEKSRVTFQLKAERSYHIFYQIMSNKKPELIDMLLITTNPYDYQFVSQGEITVASINDQEELMATDSAIDILGFTADEKTAIYKLTGAVMHYGNLKFKQKQREEQAEPDGTEVADKAAYLMGLNSADLLKALCYPRVKVGNEYVTKGQTVQQEMANMKEEFEKTKEELAKSEAKRKELEEKMVKLVQEKNDLQLQVQAEADALADAEERCDQLIKTKIQLEAKVKEVTERAEDEEEINAELTAKKRKLEDECSELKKDIDDLELTLAKVEKEKHATENKVKNLTEEMAALDETIAKLTKEKKALQEAHQQTLDDLQAEEDKVNTLTKAKTKLEQQVDDKMRRDLEEATLQHEATAAALRKKHADSTAELGEQIDNLQRVKQKLEKEKSEMKMEIDDLASNMESVSKAKANLEKMCRTLEDQLSEIKTKEEEHQRMINDLNAQRARLQTEAGEYSRQVDEKDALISQLSRGKQAFTQQIEELKRHLEEEIKAKNALAHALQSARHDCDLLREQYEEEQEAKGELQRALSKANSEVAQWRTKYETDAIQRTEELEEAKYYKTDALPSSNVALHFSPPRKKLAQRLQDAEEHVEAVNAKCASLEKTKQRLQNEVEDLMIDEISDLTEQIAEQGKAIHELEKVKKQVEQEKSEIQAALEEAEASLEHEEGKILRLQLELNQVKSEIDRKIAEKDEEIDQLKRNHLRIVESMQSTLDAEIRSRNEALRLKKKMEGDLNEMEIQLSHANRVAAEAQKNLRNTQADTQIHLDDALRTQDDLKEQVAMVERRANLLQAEVEELRAALEQTERSRKLAEQELLDASERVQLLHTQNTSLINTKKKLETDIAQIQSEMEDTIQEARNAEEKAKKAITDEELSNVNLSKFRKIQHELEEAEERADIAESQMAIFGEAAPYLRKSEKERIEAQNKPFDAKSSVFVVHAKESFVKGTVTSRESGKVTVKTEAGETLTVKEDQIFSMNPPKYDKIEDMAMMTHLHEPAVLYNLKERYAAWMIYTYSGLFCVTVNPYKWLPVYNPEVVLAYRGKKRQEAPPHIFSISDNAYQFMLTDRENQSILITGESGAGKTVNTKRVIQYFATIAASGDKKKEDKSGKMQGTLEDQIISANPLLEAFGNAKTVRNDNSSRFGKFIRIHFGATGKLASADIETYLLEKSRVTFQLKAERSYHIFYQIMSNKKPELIDMLLITTNPYDYQFVSQGEITVPSINDQEELIATDSAIDILGFTADERTAIYKLTGAVMHYGNLKFKQKQREEQAEPDGTEVADKAAYLMGLNSADLLKALCYPRVKVGNEYVTKGQTVQQVYNSVGALAKAVYEKMFLWMVVRINEQLDTKQPRQYFIGVLDIAGFEIFDVRSTEIIVKRKLYRQLFILKMSKTCLCLLQFNSLEQLCINFTNEKLQQFFNHHMFTKTPGKLLKQKDPCSNTPIPLCTAICAIPLCSALPGAMEHELVLHQLRCNGVLEGIRICRKGFPSRVLYADFKQRYKVLNASAIPEGQFIDSKKASEKLLGSIDIWTHQVMCCNIASLKVFFKAGLIGLLEEMRDEKLAQLITRTQARCRGFLMRVEYQRMVERRESIFCIQYNIRSFMNVKHWPWMKLFFKIKPLLKSAESEKEMANMKEEFEKTKEELAKSEAKRKELEEKMASLMKEKNDLQLQVQAEADSLADAEERCDQLIKTKIQLEAKIKEANLEKMCRTLEDQLSEIKTKEEEHQRMINDLNAQRARLQTEAGEYSRQVDEKDALVSQLSRGKQAFTQQIEELKRHLEEEIKAKSALAHALQSARHDCDLLREQYEEEQEAKGELQRALSKANSEVAQWRTKYETDAIQRTEELEEAKKKLAQRLQDAEEHVEAVNAKCASLEKTKQRLQNEVEDLMIDVERSNAACAALDKKQKNFDKILAEWKQKYEETQAELEASQKDTELFKMKNAYEESLDHLETMKRENKNLQQEISDLTEQIAEQGKAIHELEKVKKQVEQEKSELQASLEEAEASLEHEEGKILRLQLELNQVKSEIDRKIAEKDEEIDQMKRNHLRIVESMQSTLDAEIRSRNEALRLKKKMEGDLNEMEIQLSHANRMAAEAQKNLRNTQAVLKDTQIHLDDALRTQDDLKEQVAMVERRANLLQAEVEELRAALEQTERSRKLAEQELLDASERVQLLHTQNTSLINTKKKLETDIAQIQGEMEDTIQEARNAEEKAKKAITDVRELEGEVDAEQKRSAEAVKGVRKYERRVKELTYQSEEDRKNILRLQDLVDKLQMKVKSYKRQAEEAEELSNVNLSKFRKIQHELEEAEERADIAESQVNKLRMAIFGEAAPYLRKSEKERIEAQNKPFDAKTSVFVVHAKESYVKSTITSRESGKVTVKTEAGETLTVKEDQIFSMNPPKYDKIEDMAMMTHLHEPAVLYNLKERYAAWMIYLDTKQPRQYFIGVLDIAGFEIFDFNSLEQLCINFTNEKLQQFFNHHMFVLEQEEYKKEGIEWEFIDFGMDLAACIELIEKPMGIFSILEEECMFPKATDTSFKNKLYDQHLGKSNNFQKPKPGKGKAEAHFSLVHYAGTVDYNISGWLDKNKDPLNETVVGLYQKSSLKTLALLFASAGGEAEASGGGGKKGGKKKGSSFQTVSALFRENLNKLMTNLRSTHPHFVRCIIPNESKTPGAMEHELVLHQLRCNGVLEGIRICRKGFPSRILYADFKQRYKVLNASAIPEGQFIDSKKASEKLLGSIDYNIRAFMNVKHWPWMKLFFKIKPLLKSAESEKEMANMKGEFEKTKEELAKSEAKRKELEEKMASLMQEKNDLQLQEADALADAEERCDQLIKTKIQLEAKIKEVTERAEDEEEINAELTAKKRKLEDECSELKKDIDDLELTLAKVEKEKHATENKEEEHQRMINDLNAQRARLQTEAGEYSRQVEEKDALVSQLSRGKQAFTQQIEELKRHLDEEIKSARHDCDLLREQYEEEQEAKAELQRAMSKANSEVAQWRTKYETDAIQRTEELEEAKKKLAQRLQDAEEHVEAVNAKCASLEKTKQRLQNEVEDLMIDVERSNAACAALDKKQKNFDKASLEHEEGKILRLQLELNQVKSEIDRKIAEKDEEIDQMKRNHLRIVDSMQSTLDAEIRSRNEALRLKKKMEGDLNEMEIQLSHANRQAAEAQKNLRNTQAVLKDTQLHLDDAVRAQDDLKEQVAMVERRANLLQAEVEELRAALEQTERSRKVAEQELMDASERVQLLHSQNTSLINTKKKLETDISHIQSEMEDTIQEARNAEEKAKKAITDAAMMAEELKKEQDTSAHLERMKKNLDQTVKDLQHRLEEAEQLALKGGKKQIQKLEARVRELEGEVDAEQKRSAEAVKGVRKYERRVKELTYQSEEDRKNVLRLQDLVDKLQMKVKSYKRQAEEAEELSNVNLSKFRKIQHELEEAEERADIAESQMAVFGEAAPYLRKSEKERIEAQNKPFDAKSSVFVVHAKESYVKSTITSREPGKITVKTEAGETLTVKEDQIFSMNPPKYDKIEDMAMMTHLHEPAVLYNLKERYAAWMIYSAIDILGFTADEKTAIYKLTGAVMHYGNLKFKQKQREEQAEPDGTEVADKAAYLMGLNSADLLKALCYPRVKKNKDPLNETVVGLYQKSSLKTLALLFASAGGAEAGKFKQTDEQFEKHTSPFCAMEHELVLNASAIPEGQFIDSKKASEKLLGSIDVDHTQYKFGHTKVQTVVRINQQLDTKQPRQYFIGVLDIAGFEIFDFNSLEQLCINFTNEKLQQFFNHHMFVLEQEEYKKEGIEWEFIDFGMDLAACIELIEKVICPHVFNSFSVVKLLKHVQNQFLHARSLLHHNPEFYGGACFCITDSISTKKVPFLEKQKITHTKEDFLPMGIFSILEEECMFPKATDTSFKNKLYDQHLGKSNNFQKPKPGKGKAEAHFSLVHYAGTVDYNISGWLEKNKDPLNETVVGLYQKSSLKTLALLFASAGGAEAGKFKQTDEQFEKHTSPFCAMEHELVLHQLRSGLLGLLEEMRDEKLAQLITRTQAMCRGYLMRYNIRAFMNVKHWPWMKLFFKIKPLLKSAESEKEMANMKEEFEKTKEELAKSEAKRKELEEKMVALVQEKNDLQLQEADGLADAEERCDQLIKTKIQLEAKIKELTERAEEEEEMNAELTAKKRKLEDECSELKKDIDDLELTLAKVEKEKHATENKVDEKDALISQLSRGKQAFTQQIEELKRHLEEEIKAKNALAHALQSARHDCDLLREQYEEEQEAKGELQRALSKANSEVAQKKLAQRLQDAEEHVEAVNAKCASLEKTKQRLQNEDPSHSALCLTMLLIFVPTEEISDLTEQIAEGGKAIHELEKVKKQIEQEKSEIQAALEEAEASLEHEEGKILRLQLELNQVKSEIDRKIAEKDEEIEQMKRNHQRVVDSMQSTLDAEIRSRNEALRLKKKMEGDLNEIEIQLSHANRQAAEAQKNLRNTQGDTQIHLDDALRTQDDLKEQVAMVERRANLLQAEVEELRAALEQTERSRKVAEQELMDASERVQLLHSQNTSLINTKKKLETDIAQIQSEMEDTIQEARNAEEKAKKAITDAAMMAEELKKEQDTSAHLERMKKNLDQTVKDLQHRLEEAEQLALKGGKKQIQKLEARVRELEGEVDAEQKRSAEAVKGVRKYERRVKELTYQSEEDRKNVLRLQDLVDKLQTKVKAYKRQAEEAVNMSSDAEMAIFGEAAPYLRKPEKERIEAQNRPFDAKSACFVVDDKQMYVKGTIQSKEGDKTVTVKDDEVFPMNPPKFDKIEDMAMMTHLHEPAVLYNLKERYAAWMIYTYSGLFCVTVNPYKWLPVYNPEVVTGYRGKKRQEAPPHIFSISDNAYQFMLTDRHNHGESGAGKTVNTKRVIQYFATIAVTGEKKKDPQPGKMQGTLEDQIIQANPLLEAFGNAKTCKQNLWICNLKCIRRLTAPLIWLDLLEKSRVTFQLSSERSYHIFYQIMSNKKPELIGECQQCWAWLSECFLFPLRPAPVPLKVTHIPADLLLISTNPYDFLYVSQGEVTVASIDDSEELLATDNAVDILGFSPDEKVGIYKLTGAVMHYGNMKFKQKQREEQAEPDGTEVADKAGYLMGLNSADLLKALCYPRVYNSVGALAKSVYEKMFLWMVIRINQQLDTKQPRQHFIGVLDIAGFEIFDFNSLEQLCINFTNEKLQQFFNHHMFVLEQEEYKKEGIEWEFIDFGMDLAACIELIEKPMGIFSILEEECMFPKATDTSFKNKLYDQHLGKCSSFQKPKPGKGKAEAHFSLVHYAGTVDYNISGWLDKNKDPLNETVVGLYQKSSLKLLSFLFSNYAGAEAGAMDHYLVMHQLRCNGVLEGIRICRKGFPSRILYADFKQRYKILNASAIPEGQFIDSKKASEKLLSSIDVDHNQYKFGHTKVFFKAGLLGLLEEMRDEKLVSLITHTQAMCRGYLMRTEFKKMNERRESIYIIQYNIRAFMNVKHWPWMKLYFKIKPLLKSAESEKEMANMKEEFEKTKEELAKSEAKRKELEEKMVKLVQEKNDLQLQVQSESENLADAEERCEGLIKSKIQLEAKIKELNERLEDEEETNAELTAKKRKLEDECSELKKDIDDLEMTLAKVKNLTEEMAALDENISKLTKEKKALQEAHQQTLDDLQVEEDKVSTLTKAKTKLEQQLEGSLEQEKKLRMDLERAKRKLEGDLKMSQDSIMDLENDKQQMDERLKKKDFEISQLQSKIEDEQAQSSQLQKKIKEIQARIEELEEEIEAERTSRAKAEKHRADLSRELEEISERLEEAGGATAAQVEMNKKREAEFQKMRRDLEEATLQHEATAAALRKKHADSTAELGEQIDNLQRVKQKLEKEKSELKMEIDDLASNMESVSKAKSNLEKMCRALEDQFSEVRAKDDEHLEEKESLISQLTRGKHTFTQQTEELKRQLEEENKAKNALAHALQSARHDCDLLREQYEEEQEAKAELQRALSKANSEVAQWRTKYETDAIQRTEELEEAKKKLAQRLQESEEQIEAVNAKCASLEKTKQKLQGEVDDLMIDMERSHAVCAAFDKKQRNFDKILAEWKQKYQESQTELEAAQKESRSLSTEIFRMKNAYEEMLDQAETVRRENKNLQQEISDLTEQIAESGKAHHGLEKAKKQIEQEKCDLQAALEEAEASVLNQGLAFREIKNGENLGICFIFLLILKLSQKCSKTAQTDQKAQGLLPCHTNGSLEHEEGKILRVQLELNQVKSDVDRRTAEKDEEIQQLKRNHQRVLESMQTMLDAEVRSRNDALRLKKKMEGDLNDMEIQLSHANCQAAETQKHLKAVQGQLKDSQLHLDDALRENDDLKEQLAIVERRNSLMTTEMEEMRAAMEQTERARRVSEQELTDASERVQLLHSQNTSLLNTKKRLEVDITHLQTEVEDSIQEARNAEEKAKKAITDAAMMAEELKKEQDTSAHLERMKKNLDQTVKDLQHRLEEAEQLALKGGKKQIQKLEARINELENELHSEQKRGIESLKGARKYERRLKELTYQSEEDKKNILRLQDLVDKLQLKEEQANINLSRCRKAQHELEEAKERADIAEGQVNKLRAKSRDMEGQVSWRLHRGTIPVQVVSQMSQTKYNQL</sequence>
<keyword evidence="6 14" id="KW-0547">Nucleotide-binding</keyword>
<evidence type="ECO:0000256" key="12">
    <source>
        <dbReference type="ARBA" id="ARBA00023179"/>
    </source>
</evidence>
<dbReference type="InterPro" id="IPR000048">
    <property type="entry name" value="IQ_motif_EF-hand-BS"/>
</dbReference>
<keyword evidence="13 14" id="KW-0009">Actin-binding</keyword>
<dbReference type="GO" id="GO:0000146">
    <property type="term" value="F:microfilament motor activity"/>
    <property type="evidence" value="ECO:0007669"/>
    <property type="project" value="TreeGrafter"/>
</dbReference>
<dbReference type="PRINTS" id="PR00193">
    <property type="entry name" value="MYOSINHEAVY"/>
</dbReference>
<feature type="domain" description="Myosin N-terminal SH3-like" evidence="17">
    <location>
        <begin position="952"/>
        <end position="1011"/>
    </location>
</feature>
<dbReference type="EMBL" id="JADDUC020000022">
    <property type="protein sequence ID" value="KAI1232284.1"/>
    <property type="molecule type" value="Genomic_DNA"/>
</dbReference>
<keyword evidence="9 15" id="KW-0175">Coiled coil</keyword>
<dbReference type="EMBL" id="JADDUC010000239">
    <property type="protein sequence ID" value="KAG0115054.1"/>
    <property type="molecule type" value="Genomic_DNA"/>
</dbReference>
<dbReference type="InterPro" id="IPR004009">
    <property type="entry name" value="SH3_Myosin"/>
</dbReference>
<dbReference type="Gene3D" id="3.40.850.10">
    <property type="entry name" value="Kinesin motor domain"/>
    <property type="match status" value="7"/>
</dbReference>
<dbReference type="PANTHER" id="PTHR45615:SF64">
    <property type="entry name" value="MYOSIN-13"/>
    <property type="match status" value="1"/>
</dbReference>
<comment type="caution">
    <text evidence="14">Lacks conserved residue(s) required for the propagation of feature annotation.</text>
</comment>
<feature type="coiled-coil region" evidence="15">
    <location>
        <begin position="1586"/>
        <end position="1916"/>
    </location>
</feature>
<protein>
    <submittedName>
        <fullName evidence="18">Myosin-13</fullName>
    </submittedName>
</protein>
<feature type="coiled-coil region" evidence="15">
    <location>
        <begin position="6499"/>
        <end position="7165"/>
    </location>
</feature>
<dbReference type="Pfam" id="PF02736">
    <property type="entry name" value="Myosin_N"/>
    <property type="match status" value="6"/>
</dbReference>
<dbReference type="Gene3D" id="1.20.5.4820">
    <property type="match status" value="7"/>
</dbReference>
<dbReference type="Gene3D" id="1.20.120.720">
    <property type="entry name" value="Myosin VI head, motor domain, U50 subdomain"/>
    <property type="match status" value="3"/>
</dbReference>
<feature type="binding site" evidence="14">
    <location>
        <begin position="5877"/>
        <end position="5884"/>
    </location>
    <ligand>
        <name>ATP</name>
        <dbReference type="ChEBI" id="CHEBI:30616"/>
    </ligand>
</feature>
<feature type="domain" description="Myosin N-terminal SH3-like" evidence="17">
    <location>
        <begin position="160"/>
        <end position="209"/>
    </location>
</feature>
<dbReference type="FunFam" id="1.20.5.370:FF:000008">
    <property type="entry name" value="Myosin heavy chain"/>
    <property type="match status" value="3"/>
</dbReference>
<dbReference type="Gene3D" id="1.20.58.530">
    <property type="match status" value="6"/>
</dbReference>
<evidence type="ECO:0000259" key="17">
    <source>
        <dbReference type="PROSITE" id="PS51844"/>
    </source>
</evidence>
<evidence type="ECO:0000256" key="9">
    <source>
        <dbReference type="ARBA" id="ARBA00023054"/>
    </source>
</evidence>
<feature type="domain" description="Myosin N-terminal SH3-like" evidence="17">
    <location>
        <begin position="3351"/>
        <end position="3400"/>
    </location>
</feature>
<feature type="region of interest" description="Actin-binding" evidence="14">
    <location>
        <begin position="607"/>
        <end position="629"/>
    </location>
</feature>
<keyword evidence="11 14" id="KW-0505">Motor protein</keyword>
<dbReference type="FunFam" id="1.20.5.340:FF:000003">
    <property type="entry name" value="Myosin heavy chain"/>
    <property type="match status" value="3"/>
</dbReference>
<dbReference type="Pfam" id="PF00063">
    <property type="entry name" value="Myosin_head"/>
    <property type="match status" value="11"/>
</dbReference>
<dbReference type="FunFam" id="1.20.5.370:FF:000002">
    <property type="entry name" value="Myosin heavy chain"/>
    <property type="match status" value="3"/>
</dbReference>
<dbReference type="PROSITE" id="PS50096">
    <property type="entry name" value="IQ"/>
    <property type="match status" value="4"/>
</dbReference>
<feature type="binding site" evidence="14">
    <location>
        <begin position="2082"/>
        <end position="2089"/>
    </location>
    <ligand>
        <name>ATP</name>
        <dbReference type="ChEBI" id="CHEBI:30616"/>
    </ligand>
</feature>
<keyword evidence="5" id="KW-0963">Cytoplasm</keyword>
<evidence type="ECO:0000256" key="15">
    <source>
        <dbReference type="SAM" id="Coils"/>
    </source>
</evidence>
<comment type="similarity">
    <text evidence="2 14">Belongs to the TRAFAC class myosin-kinesin ATPase superfamily. Myosin family.</text>
</comment>
<evidence type="ECO:0000256" key="3">
    <source>
        <dbReference type="ARBA" id="ARBA00022433"/>
    </source>
</evidence>
<dbReference type="FunFam" id="3.40.850.10:FF:000101">
    <property type="entry name" value="Slow myosin heavy chain 2"/>
    <property type="match status" value="2"/>
</dbReference>
<dbReference type="Gene3D" id="6.10.250.2420">
    <property type="match status" value="1"/>
</dbReference>
<keyword evidence="8" id="KW-0112">Calmodulin-binding</keyword>
<dbReference type="SUPFAM" id="SSF52540">
    <property type="entry name" value="P-loop containing nucleoside triphosphate hydrolases"/>
    <property type="match status" value="7"/>
</dbReference>
<feature type="coiled-coil region" evidence="15">
    <location>
        <begin position="66"/>
        <end position="107"/>
    </location>
</feature>
<feature type="binding site" evidence="14">
    <location>
        <begin position="306"/>
        <end position="313"/>
    </location>
    <ligand>
        <name>ATP</name>
        <dbReference type="ChEBI" id="CHEBI:30616"/>
    </ligand>
</feature>
<dbReference type="GO" id="GO:0030016">
    <property type="term" value="C:myofibril"/>
    <property type="evidence" value="ECO:0007669"/>
    <property type="project" value="UniProtKB-SubCell"/>
</dbReference>
<dbReference type="SMART" id="SM00015">
    <property type="entry name" value="IQ"/>
    <property type="match status" value="5"/>
</dbReference>
<dbReference type="FunFam" id="1.20.58.530:FF:000001">
    <property type="entry name" value="Myosin heavy chain"/>
    <property type="match status" value="3"/>
</dbReference>
<evidence type="ECO:0000256" key="4">
    <source>
        <dbReference type="ARBA" id="ARBA00022481"/>
    </source>
</evidence>
<dbReference type="FunFam" id="1.20.5.370:FF:000001">
    <property type="entry name" value="Myosin heavy chain"/>
    <property type="match status" value="5"/>
</dbReference>
<reference evidence="19 20" key="2">
    <citation type="journal article" date="2021" name="J. Hered.">
        <title>Feather Gene Expression Elucidates the Developmental Basis of Plumage Iridescence in African Starlings.</title>
        <authorList>
            <person name="Rubenstein D.R."/>
            <person name="Corvelo A."/>
            <person name="MacManes M.D."/>
            <person name="Maia R."/>
            <person name="Narzisi G."/>
            <person name="Rousaki A."/>
            <person name="Vandenabeele P."/>
            <person name="Shawkey M.D."/>
            <person name="Solomon J."/>
        </authorList>
    </citation>
    <scope>NUCLEOTIDE SEQUENCE [LARGE SCALE GENOMIC DNA]</scope>
    <source>
        <strain evidence="19">SS15</strain>
    </source>
</reference>
<evidence type="ECO:0000313" key="20">
    <source>
        <dbReference type="Proteomes" id="UP000618051"/>
    </source>
</evidence>
<feature type="domain" description="Myosin N-terminal SH3-like" evidence="17">
    <location>
        <begin position="4470"/>
        <end position="4519"/>
    </location>
</feature>
<dbReference type="Gene3D" id="1.10.10.820">
    <property type="match status" value="1"/>
</dbReference>
<comment type="subcellular location">
    <subcellularLocation>
        <location evidence="1">Cytoplasm</location>
        <location evidence="1">Myofibril</location>
    </subcellularLocation>
</comment>
<dbReference type="FunFam" id="1.20.5.4820:FF:000001">
    <property type="entry name" value="Myosin heavy chain"/>
    <property type="match status" value="3"/>
</dbReference>
<evidence type="ECO:0000256" key="6">
    <source>
        <dbReference type="ARBA" id="ARBA00022741"/>
    </source>
</evidence>
<feature type="non-terminal residue" evidence="18">
    <location>
        <position position="1"/>
    </location>
</feature>
<dbReference type="GO" id="GO:0006936">
    <property type="term" value="P:muscle contraction"/>
    <property type="evidence" value="ECO:0007669"/>
    <property type="project" value="TreeGrafter"/>
</dbReference>
<dbReference type="SUPFAM" id="SSF50084">
    <property type="entry name" value="Myosin S1 fragment, N-terminal domain"/>
    <property type="match status" value="1"/>
</dbReference>
<accession>A0A835TSF7</accession>
<dbReference type="FunFam" id="1.20.5.340:FF:000013">
    <property type="entry name" value="Myosin heavy chain"/>
    <property type="match status" value="2"/>
</dbReference>
<feature type="coiled-coil region" evidence="15">
    <location>
        <begin position="5073"/>
        <end position="5316"/>
    </location>
</feature>
<evidence type="ECO:0000256" key="8">
    <source>
        <dbReference type="ARBA" id="ARBA00022860"/>
    </source>
</evidence>
<dbReference type="FunFam" id="1.20.5.340:FF:000004">
    <property type="entry name" value="Myosin heavy chain"/>
    <property type="match status" value="4"/>
</dbReference>
<feature type="domain" description="Myosin motor" evidence="16">
    <location>
        <begin position="6342"/>
        <end position="6435"/>
    </location>
</feature>
<feature type="coiled-coil region" evidence="15">
    <location>
        <begin position="3767"/>
        <end position="4450"/>
    </location>
</feature>
<dbReference type="Gene3D" id="2.30.30.360">
    <property type="entry name" value="Myosin S1 fragment, N-terminal"/>
    <property type="match status" value="6"/>
</dbReference>
<feature type="domain" description="Myosin motor" evidence="16">
    <location>
        <begin position="5789"/>
        <end position="6341"/>
    </location>
</feature>
<feature type="domain" description="Myosin N-terminal SH3-like" evidence="17">
    <location>
        <begin position="1936"/>
        <end position="1985"/>
    </location>
</feature>
<proteinExistence type="inferred from homology"/>
<dbReference type="GO" id="GO:0005516">
    <property type="term" value="F:calmodulin binding"/>
    <property type="evidence" value="ECO:0007669"/>
    <property type="project" value="UniProtKB-KW"/>
</dbReference>
<organism evidence="18">
    <name type="scientific">Lamprotornis superbus</name>
    <dbReference type="NCBI Taxonomy" id="245042"/>
    <lineage>
        <taxon>Eukaryota</taxon>
        <taxon>Metazoa</taxon>
        <taxon>Chordata</taxon>
        <taxon>Craniata</taxon>
        <taxon>Vertebrata</taxon>
        <taxon>Euteleostomi</taxon>
        <taxon>Archelosauria</taxon>
        <taxon>Archosauria</taxon>
        <taxon>Dinosauria</taxon>
        <taxon>Saurischia</taxon>
        <taxon>Theropoda</taxon>
        <taxon>Coelurosauria</taxon>
        <taxon>Aves</taxon>
        <taxon>Neognathae</taxon>
        <taxon>Neoaves</taxon>
        <taxon>Telluraves</taxon>
        <taxon>Australaves</taxon>
        <taxon>Passeriformes</taxon>
        <taxon>Sturnidae</taxon>
        <taxon>Lamprotornis</taxon>
    </lineage>
</organism>
<dbReference type="InterPro" id="IPR014751">
    <property type="entry name" value="XRCC4-like_C"/>
</dbReference>
<name>A0A835TSF7_9PASS</name>
<dbReference type="PANTHER" id="PTHR45615">
    <property type="entry name" value="MYOSIN HEAVY CHAIN, NON-MUSCLE"/>
    <property type="match status" value="1"/>
</dbReference>
<feature type="domain" description="Myosin motor" evidence="16">
    <location>
        <begin position="988"/>
        <end position="1162"/>
    </location>
</feature>
<dbReference type="Gene3D" id="1.20.5.340">
    <property type="match status" value="14"/>
</dbReference>
<dbReference type="SMART" id="SM00242">
    <property type="entry name" value="MYSc"/>
    <property type="match status" value="4"/>
</dbReference>
<dbReference type="FunFam" id="1.20.5.370:FF:000006">
    <property type="entry name" value="Myosin heavy chain"/>
    <property type="match status" value="1"/>
</dbReference>
<feature type="coiled-coil region" evidence="15">
    <location>
        <begin position="794"/>
        <end position="932"/>
    </location>
</feature>
<dbReference type="GO" id="GO:0051015">
    <property type="term" value="F:actin filament binding"/>
    <property type="evidence" value="ECO:0007669"/>
    <property type="project" value="InterPro"/>
</dbReference>
<keyword evidence="7 14" id="KW-0067">ATP-binding</keyword>
<gene>
    <name evidence="19" type="ORF">IHE44_0006732</name>
    <name evidence="18" type="ORF">IHE44_006603</name>
</gene>
<evidence type="ECO:0000256" key="7">
    <source>
        <dbReference type="ARBA" id="ARBA00022840"/>
    </source>
</evidence>
<feature type="coiled-coil region" evidence="15">
    <location>
        <begin position="1157"/>
        <end position="1352"/>
    </location>
</feature>
<feature type="domain" description="Myosin motor" evidence="16">
    <location>
        <begin position="4554"/>
        <end position="4976"/>
    </location>
</feature>
<dbReference type="Proteomes" id="UP000618051">
    <property type="component" value="Unassembled WGS sequence"/>
</dbReference>
<dbReference type="CDD" id="cd01377">
    <property type="entry name" value="MYSc_class_II"/>
    <property type="match status" value="2"/>
</dbReference>
<dbReference type="FunFam" id="1.20.5.370:FF:000003">
    <property type="entry name" value="Myosin heavy chain"/>
    <property type="match status" value="3"/>
</dbReference>
<dbReference type="InterPro" id="IPR002928">
    <property type="entry name" value="Myosin_tail"/>
</dbReference>
<dbReference type="FunFam" id="1.20.5.370:FF:000007">
    <property type="entry name" value="Myosin heavy chain"/>
    <property type="match status" value="4"/>
</dbReference>
<keyword evidence="3" id="KW-0787">Thick filament</keyword>
<dbReference type="GO" id="GO:0016460">
    <property type="term" value="C:myosin II complex"/>
    <property type="evidence" value="ECO:0007669"/>
    <property type="project" value="TreeGrafter"/>
</dbReference>
<feature type="coiled-coil region" evidence="15">
    <location>
        <begin position="1376"/>
        <end position="1550"/>
    </location>
</feature>
<dbReference type="Gene3D" id="1.20.5.370">
    <property type="match status" value="21"/>
</dbReference>
<feature type="domain" description="Myosin motor" evidence="16">
    <location>
        <begin position="1989"/>
        <end position="3773"/>
    </location>
</feature>
<keyword evidence="20" id="KW-1185">Reference proteome</keyword>
<evidence type="ECO:0000256" key="11">
    <source>
        <dbReference type="ARBA" id="ARBA00023175"/>
    </source>
</evidence>
<dbReference type="FunFam" id="1.20.5.340:FF:000006">
    <property type="entry name" value="Myosin heavy chain"/>
    <property type="match status" value="1"/>
</dbReference>
<evidence type="ECO:0000313" key="19">
    <source>
        <dbReference type="EMBL" id="KAI1232284.1"/>
    </source>
</evidence>
<dbReference type="FunFam" id="1.10.10.820:FF:000001">
    <property type="entry name" value="Myosin heavy chain"/>
    <property type="match status" value="2"/>
</dbReference>
<keyword evidence="10 14" id="KW-0518">Myosin</keyword>
<dbReference type="FunFam" id="2.30.30.360:FF:000001">
    <property type="entry name" value="Myosin heavy chain"/>
    <property type="match status" value="4"/>
</dbReference>
<evidence type="ECO:0000256" key="10">
    <source>
        <dbReference type="ARBA" id="ARBA00023123"/>
    </source>
</evidence>
<dbReference type="FunFam" id="1.20.120.720:FF:000001">
    <property type="entry name" value="Myosin heavy chain, muscle"/>
    <property type="match status" value="5"/>
</dbReference>
<dbReference type="InterPro" id="IPR001609">
    <property type="entry name" value="Myosin_head_motor_dom-like"/>
</dbReference>
<dbReference type="FunFam" id="3.40.850.10:FF:000024">
    <property type="entry name" value="Myosin heavy chain, isoform J"/>
    <property type="match status" value="1"/>
</dbReference>
<dbReference type="InterPro" id="IPR036961">
    <property type="entry name" value="Kinesin_motor_dom_sf"/>
</dbReference>
<dbReference type="InterPro" id="IPR008989">
    <property type="entry name" value="Myosin_S1_N"/>
</dbReference>
<dbReference type="OrthoDB" id="8847939at2759"/>
<evidence type="ECO:0000256" key="14">
    <source>
        <dbReference type="PROSITE-ProRule" id="PRU00782"/>
    </source>
</evidence>
<evidence type="ECO:0000313" key="18">
    <source>
        <dbReference type="EMBL" id="KAG0115054.1"/>
    </source>
</evidence>
<dbReference type="SUPFAM" id="SSF90257">
    <property type="entry name" value="Myosin rod fragments"/>
    <property type="match status" value="17"/>
</dbReference>
<evidence type="ECO:0000256" key="5">
    <source>
        <dbReference type="ARBA" id="ARBA00022490"/>
    </source>
</evidence>
<evidence type="ECO:0000259" key="16">
    <source>
        <dbReference type="PROSITE" id="PS51456"/>
    </source>
</evidence>
<dbReference type="Pfam" id="PF00612">
    <property type="entry name" value="IQ"/>
    <property type="match status" value="2"/>
</dbReference>
<evidence type="ECO:0000256" key="1">
    <source>
        <dbReference type="ARBA" id="ARBA00004657"/>
    </source>
</evidence>
<keyword evidence="4" id="KW-0488">Methylation</keyword>
<feature type="region of interest" description="Actin-binding" evidence="14">
    <location>
        <begin position="3645"/>
        <end position="3667"/>
    </location>
</feature>
<reference evidence="18" key="1">
    <citation type="submission" date="2020-10" db="EMBL/GenBank/DDBJ databases">
        <title>Feather gene expression reveals the developmental basis of iridescence in African starlings.</title>
        <authorList>
            <person name="Rubenstein D.R."/>
        </authorList>
    </citation>
    <scope>NUCLEOTIDE SEQUENCE</scope>
    <source>
        <strain evidence="18">SS15</strain>
        <tissue evidence="18">Liver</tissue>
    </source>
</reference>
<feature type="coiled-coil region" evidence="15">
    <location>
        <begin position="2628"/>
        <end position="3326"/>
    </location>
</feature>
<dbReference type="PROSITE" id="PS51456">
    <property type="entry name" value="MYOSIN_MOTOR"/>
    <property type="match status" value="6"/>
</dbReference>
<dbReference type="Pfam" id="PF01576">
    <property type="entry name" value="Myosin_tail_1"/>
    <property type="match status" value="7"/>
</dbReference>
<comment type="caution">
    <text evidence="18">The sequence shown here is derived from an EMBL/GenBank/DDBJ whole genome shotgun (WGS) entry which is preliminary data.</text>
</comment>
<dbReference type="InterPro" id="IPR027417">
    <property type="entry name" value="P-loop_NTPase"/>
</dbReference>
<dbReference type="GO" id="GO:0005524">
    <property type="term" value="F:ATP binding"/>
    <property type="evidence" value="ECO:0007669"/>
    <property type="project" value="UniProtKB-UniRule"/>
</dbReference>
<keyword evidence="12" id="KW-0514">Muscle protein</keyword>
<feature type="domain" description="Myosin motor" evidence="16">
    <location>
        <begin position="213"/>
        <end position="730"/>
    </location>
</feature>
<feature type="domain" description="Myosin N-terminal SH3-like" evidence="17">
    <location>
        <begin position="5745"/>
        <end position="5796"/>
    </location>
</feature>
<evidence type="ECO:0000256" key="2">
    <source>
        <dbReference type="ARBA" id="ARBA00008314"/>
    </source>
</evidence>
<feature type="coiled-coil region" evidence="15">
    <location>
        <begin position="7242"/>
        <end position="7592"/>
    </location>
</feature>
<feature type="coiled-coil region" evidence="15">
    <location>
        <begin position="5344"/>
        <end position="5713"/>
    </location>
</feature>
<dbReference type="GO" id="GO:0032982">
    <property type="term" value="C:myosin filament"/>
    <property type="evidence" value="ECO:0007669"/>
    <property type="project" value="UniProtKB-KW"/>
</dbReference>
<reference evidence="19" key="3">
    <citation type="submission" date="2022-01" db="EMBL/GenBank/DDBJ databases">
        <authorList>
            <person name="Rubenstein D.R."/>
        </authorList>
    </citation>
    <scope>NUCLEOTIDE SEQUENCE</scope>
    <source>
        <strain evidence="19">SS15</strain>
        <tissue evidence="19">Liver</tissue>
    </source>
</reference>